<dbReference type="EMBL" id="JBBPCC010000026">
    <property type="protein sequence ID" value="MEK8132105.1"/>
    <property type="molecule type" value="Genomic_DNA"/>
</dbReference>
<evidence type="ECO:0000256" key="1">
    <source>
        <dbReference type="ARBA" id="ARBA00004651"/>
    </source>
</evidence>
<keyword evidence="6 7" id="KW-0472">Membrane</keyword>
<feature type="transmembrane region" description="Helical" evidence="7">
    <location>
        <begin position="106"/>
        <end position="130"/>
    </location>
</feature>
<dbReference type="Proteomes" id="UP001469365">
    <property type="component" value="Unassembled WGS sequence"/>
</dbReference>
<dbReference type="RefSeq" id="WP_341419227.1">
    <property type="nucleotide sequence ID" value="NZ_JBBPCC010000026.1"/>
</dbReference>
<comment type="subcellular location">
    <subcellularLocation>
        <location evidence="1">Cell membrane</location>
        <topology evidence="1">Multi-pass membrane protein</topology>
    </subcellularLocation>
</comment>
<keyword evidence="5 7" id="KW-1133">Transmembrane helix</keyword>
<organism evidence="8 9">
    <name type="scientific">Paenibacillus filicis</name>
    <dbReference type="NCBI Taxonomy" id="669464"/>
    <lineage>
        <taxon>Bacteria</taxon>
        <taxon>Bacillati</taxon>
        <taxon>Bacillota</taxon>
        <taxon>Bacilli</taxon>
        <taxon>Bacillales</taxon>
        <taxon>Paenibacillaceae</taxon>
        <taxon>Paenibacillus</taxon>
    </lineage>
</organism>
<evidence type="ECO:0000256" key="5">
    <source>
        <dbReference type="ARBA" id="ARBA00022989"/>
    </source>
</evidence>
<reference evidence="8 9" key="1">
    <citation type="submission" date="2024-04" db="EMBL/GenBank/DDBJ databases">
        <title>draft genome sequnece of Paenibacillus filicis.</title>
        <authorList>
            <person name="Kim D.-U."/>
        </authorList>
    </citation>
    <scope>NUCLEOTIDE SEQUENCE [LARGE SCALE GENOMIC DNA]</scope>
    <source>
        <strain evidence="8 9">KACC14197</strain>
    </source>
</reference>
<keyword evidence="9" id="KW-1185">Reference proteome</keyword>
<accession>A0ABU9DVK0</accession>
<dbReference type="Pfam" id="PF07681">
    <property type="entry name" value="DoxX"/>
    <property type="match status" value="1"/>
</dbReference>
<name>A0ABU9DVK0_9BACL</name>
<dbReference type="InterPro" id="IPR051907">
    <property type="entry name" value="DoxX-like_oxidoreductase"/>
</dbReference>
<evidence type="ECO:0000313" key="9">
    <source>
        <dbReference type="Proteomes" id="UP001469365"/>
    </source>
</evidence>
<evidence type="ECO:0000256" key="2">
    <source>
        <dbReference type="ARBA" id="ARBA00006679"/>
    </source>
</evidence>
<comment type="caution">
    <text evidence="8">The sequence shown here is derived from an EMBL/GenBank/DDBJ whole genome shotgun (WGS) entry which is preliminary data.</text>
</comment>
<evidence type="ECO:0000313" key="8">
    <source>
        <dbReference type="EMBL" id="MEK8132105.1"/>
    </source>
</evidence>
<keyword evidence="4 7" id="KW-0812">Transmembrane</keyword>
<gene>
    <name evidence="8" type="ORF">WMW72_29830</name>
</gene>
<sequence length="137" mass="14474">MKLNVSIGLLLLRVVLGLTFAIHGFLKFSGGIDQVSGWFQSIHLPGFTAYLVAVIELVGGVAVILGLGTRFISALFFIIMAVALIKVKLALSFAGSGEAAGYELELVLLFLSAGLSFSGSPLLAVERLFLDSASDER</sequence>
<dbReference type="InterPro" id="IPR032808">
    <property type="entry name" value="DoxX"/>
</dbReference>
<evidence type="ECO:0000256" key="6">
    <source>
        <dbReference type="ARBA" id="ARBA00023136"/>
    </source>
</evidence>
<comment type="similarity">
    <text evidence="2">Belongs to the DoxX family.</text>
</comment>
<feature type="transmembrane region" description="Helical" evidence="7">
    <location>
        <begin position="74"/>
        <end position="94"/>
    </location>
</feature>
<evidence type="ECO:0000256" key="7">
    <source>
        <dbReference type="SAM" id="Phobius"/>
    </source>
</evidence>
<feature type="transmembrane region" description="Helical" evidence="7">
    <location>
        <begin position="45"/>
        <end position="67"/>
    </location>
</feature>
<dbReference type="PANTHER" id="PTHR33452">
    <property type="entry name" value="OXIDOREDUCTASE CATD-RELATED"/>
    <property type="match status" value="1"/>
</dbReference>
<evidence type="ECO:0000256" key="3">
    <source>
        <dbReference type="ARBA" id="ARBA00022475"/>
    </source>
</evidence>
<keyword evidence="3" id="KW-1003">Cell membrane</keyword>
<protein>
    <submittedName>
        <fullName evidence="8">DoxX family protein</fullName>
    </submittedName>
</protein>
<proteinExistence type="inferred from homology"/>
<dbReference type="PANTHER" id="PTHR33452:SF1">
    <property type="entry name" value="INNER MEMBRANE PROTEIN YPHA-RELATED"/>
    <property type="match status" value="1"/>
</dbReference>
<evidence type="ECO:0000256" key="4">
    <source>
        <dbReference type="ARBA" id="ARBA00022692"/>
    </source>
</evidence>